<gene>
    <name evidence="11" type="primary">cdd_12</name>
    <name evidence="11" type="ORF">SDC9_47559</name>
</gene>
<dbReference type="AlphaFoldDB" id="A0A644WCK8"/>
<sequence>MTDKELVNTAFSMLERSYAPYSGFSVGAALLCSDGTVFTGCNVENAAYGSTICAERTALVKAVSEGRRDDFCKLAIAGNSKDYCWPCGACRQMLYEFAPGLELLVARGDREFASVPLSDLFPHGFGPKDLEQK</sequence>
<comment type="catalytic activity">
    <reaction evidence="9">
        <text>cytidine + H2O + H(+) = uridine + NH4(+)</text>
        <dbReference type="Rhea" id="RHEA:16069"/>
        <dbReference type="ChEBI" id="CHEBI:15377"/>
        <dbReference type="ChEBI" id="CHEBI:15378"/>
        <dbReference type="ChEBI" id="CHEBI:16704"/>
        <dbReference type="ChEBI" id="CHEBI:17562"/>
        <dbReference type="ChEBI" id="CHEBI:28938"/>
        <dbReference type="EC" id="3.5.4.5"/>
    </reaction>
</comment>
<evidence type="ECO:0000256" key="6">
    <source>
        <dbReference type="ARBA" id="ARBA00022801"/>
    </source>
</evidence>
<evidence type="ECO:0000256" key="8">
    <source>
        <dbReference type="ARBA" id="ARBA00032005"/>
    </source>
</evidence>
<reference evidence="11" key="1">
    <citation type="submission" date="2019-08" db="EMBL/GenBank/DDBJ databases">
        <authorList>
            <person name="Kucharzyk K."/>
            <person name="Murdoch R.W."/>
            <person name="Higgins S."/>
            <person name="Loffler F."/>
        </authorList>
    </citation>
    <scope>NUCLEOTIDE SEQUENCE</scope>
</reference>
<keyword evidence="5" id="KW-0479">Metal-binding</keyword>
<proteinExistence type="inferred from homology"/>
<dbReference type="InterPro" id="IPR016193">
    <property type="entry name" value="Cytidine_deaminase-like"/>
</dbReference>
<dbReference type="FunFam" id="3.40.140.10:FF:000008">
    <property type="entry name" value="Cytidine deaminase"/>
    <property type="match status" value="1"/>
</dbReference>
<dbReference type="PANTHER" id="PTHR11644:SF2">
    <property type="entry name" value="CYTIDINE DEAMINASE"/>
    <property type="match status" value="1"/>
</dbReference>
<dbReference type="SUPFAM" id="SSF53927">
    <property type="entry name" value="Cytidine deaminase-like"/>
    <property type="match status" value="1"/>
</dbReference>
<comment type="similarity">
    <text evidence="3">Belongs to the cytidine and deoxycytidylate deaminase family.</text>
</comment>
<evidence type="ECO:0000256" key="3">
    <source>
        <dbReference type="ARBA" id="ARBA00006576"/>
    </source>
</evidence>
<name>A0A644WCK8_9ZZZZ</name>
<dbReference type="GO" id="GO:0004126">
    <property type="term" value="F:cytidine deaminase activity"/>
    <property type="evidence" value="ECO:0007669"/>
    <property type="project" value="UniProtKB-EC"/>
</dbReference>
<protein>
    <recommendedName>
        <fullName evidence="4">cytidine deaminase</fullName>
        <ecNumber evidence="4">3.5.4.5</ecNumber>
    </recommendedName>
    <alternativeName>
        <fullName evidence="8">Cytidine aminohydrolase</fullName>
    </alternativeName>
</protein>
<comment type="caution">
    <text evidence="11">The sequence shown here is derived from an EMBL/GenBank/DDBJ whole genome shotgun (WGS) entry which is preliminary data.</text>
</comment>
<evidence type="ECO:0000256" key="1">
    <source>
        <dbReference type="ARBA" id="ARBA00001947"/>
    </source>
</evidence>
<organism evidence="11">
    <name type="scientific">bioreactor metagenome</name>
    <dbReference type="NCBI Taxonomy" id="1076179"/>
    <lineage>
        <taxon>unclassified sequences</taxon>
        <taxon>metagenomes</taxon>
        <taxon>ecological metagenomes</taxon>
    </lineage>
</organism>
<dbReference type="PROSITE" id="PS51747">
    <property type="entry name" value="CYT_DCMP_DEAMINASES_2"/>
    <property type="match status" value="1"/>
</dbReference>
<dbReference type="NCBIfam" id="NF004064">
    <property type="entry name" value="PRK05578.1"/>
    <property type="match status" value="1"/>
</dbReference>
<dbReference type="InterPro" id="IPR016192">
    <property type="entry name" value="APOBEC/CMP_deaminase_Zn-bd"/>
</dbReference>
<dbReference type="GO" id="GO:0005829">
    <property type="term" value="C:cytosol"/>
    <property type="evidence" value="ECO:0007669"/>
    <property type="project" value="TreeGrafter"/>
</dbReference>
<dbReference type="NCBIfam" id="TIGR01354">
    <property type="entry name" value="cyt_deam_tetra"/>
    <property type="match status" value="1"/>
</dbReference>
<dbReference type="InterPro" id="IPR006262">
    <property type="entry name" value="Cyt_deam_tetra"/>
</dbReference>
<dbReference type="EMBL" id="VSSQ01000788">
    <property type="protein sequence ID" value="MPM01319.1"/>
    <property type="molecule type" value="Genomic_DNA"/>
</dbReference>
<accession>A0A644WCK8</accession>
<evidence type="ECO:0000256" key="5">
    <source>
        <dbReference type="ARBA" id="ARBA00022723"/>
    </source>
</evidence>
<comment type="cofactor">
    <cofactor evidence="1">
        <name>Zn(2+)</name>
        <dbReference type="ChEBI" id="CHEBI:29105"/>
    </cofactor>
</comment>
<evidence type="ECO:0000259" key="10">
    <source>
        <dbReference type="PROSITE" id="PS51747"/>
    </source>
</evidence>
<dbReference type="Pfam" id="PF00383">
    <property type="entry name" value="dCMP_cyt_deam_1"/>
    <property type="match status" value="1"/>
</dbReference>
<comment type="function">
    <text evidence="2">This enzyme scavenges exogenous and endogenous cytidine and 2'-deoxycytidine for UMP synthesis.</text>
</comment>
<evidence type="ECO:0000256" key="4">
    <source>
        <dbReference type="ARBA" id="ARBA00012783"/>
    </source>
</evidence>
<evidence type="ECO:0000313" key="11">
    <source>
        <dbReference type="EMBL" id="MPM01319.1"/>
    </source>
</evidence>
<dbReference type="InterPro" id="IPR002125">
    <property type="entry name" value="CMP_dCMP_dom"/>
</dbReference>
<dbReference type="GO" id="GO:0055086">
    <property type="term" value="P:nucleobase-containing small molecule metabolic process"/>
    <property type="evidence" value="ECO:0007669"/>
    <property type="project" value="UniProtKB-ARBA"/>
</dbReference>
<dbReference type="InterPro" id="IPR050202">
    <property type="entry name" value="Cyt/Deoxycyt_deaminase"/>
</dbReference>
<dbReference type="Gene3D" id="3.40.140.10">
    <property type="entry name" value="Cytidine Deaminase, domain 2"/>
    <property type="match status" value="1"/>
</dbReference>
<feature type="domain" description="CMP/dCMP-type deaminase" evidence="10">
    <location>
        <begin position="1"/>
        <end position="128"/>
    </location>
</feature>
<evidence type="ECO:0000256" key="7">
    <source>
        <dbReference type="ARBA" id="ARBA00022833"/>
    </source>
</evidence>
<dbReference type="PANTHER" id="PTHR11644">
    <property type="entry name" value="CYTIDINE DEAMINASE"/>
    <property type="match status" value="1"/>
</dbReference>
<dbReference type="GO" id="GO:0072527">
    <property type="term" value="P:pyrimidine-containing compound metabolic process"/>
    <property type="evidence" value="ECO:0007669"/>
    <property type="project" value="UniProtKB-ARBA"/>
</dbReference>
<keyword evidence="6 11" id="KW-0378">Hydrolase</keyword>
<evidence type="ECO:0000256" key="2">
    <source>
        <dbReference type="ARBA" id="ARBA00003949"/>
    </source>
</evidence>
<evidence type="ECO:0000256" key="9">
    <source>
        <dbReference type="ARBA" id="ARBA00049558"/>
    </source>
</evidence>
<keyword evidence="7" id="KW-0862">Zinc</keyword>
<dbReference type="GO" id="GO:0008270">
    <property type="term" value="F:zinc ion binding"/>
    <property type="evidence" value="ECO:0007669"/>
    <property type="project" value="InterPro"/>
</dbReference>
<dbReference type="PROSITE" id="PS00903">
    <property type="entry name" value="CYT_DCMP_DEAMINASES_1"/>
    <property type="match status" value="1"/>
</dbReference>
<dbReference type="CDD" id="cd01283">
    <property type="entry name" value="cytidine_deaminase"/>
    <property type="match status" value="1"/>
</dbReference>
<dbReference type="GO" id="GO:0042802">
    <property type="term" value="F:identical protein binding"/>
    <property type="evidence" value="ECO:0007669"/>
    <property type="project" value="UniProtKB-ARBA"/>
</dbReference>
<dbReference type="EC" id="3.5.4.5" evidence="4"/>